<keyword evidence="2 5" id="KW-0479">Metal-binding</keyword>
<dbReference type="PANTHER" id="PTHR46081:SF8">
    <property type="entry name" value="PEPTIDE METHIONINE SULFOXIDE REDUCTASE 2"/>
    <property type="match status" value="1"/>
</dbReference>
<dbReference type="PROSITE" id="PS51790">
    <property type="entry name" value="MSRB"/>
    <property type="match status" value="1"/>
</dbReference>
<reference evidence="8" key="1">
    <citation type="submission" date="2020-10" db="EMBL/GenBank/DDBJ databases">
        <title>Unveiling of a novel bifunctional photoreceptor, Dualchrome1, isolated from a cosmopolitan green alga.</title>
        <authorList>
            <person name="Suzuki S."/>
            <person name="Kawachi M."/>
        </authorList>
    </citation>
    <scope>NUCLEOTIDE SEQUENCE</scope>
    <source>
        <strain evidence="8">NIES 2893</strain>
    </source>
</reference>
<comment type="cofactor">
    <cofactor evidence="5">
        <name>Zn(2+)</name>
        <dbReference type="ChEBI" id="CHEBI:29105"/>
    </cofactor>
    <text evidence="5">Binds 1 zinc ion per subunit.</text>
</comment>
<dbReference type="GO" id="GO:0006979">
    <property type="term" value="P:response to oxidative stress"/>
    <property type="evidence" value="ECO:0007669"/>
    <property type="project" value="InterPro"/>
</dbReference>
<dbReference type="InterPro" id="IPR011057">
    <property type="entry name" value="Mss4-like_sf"/>
</dbReference>
<feature type="domain" description="MsrB" evidence="7">
    <location>
        <begin position="71"/>
        <end position="194"/>
    </location>
</feature>
<dbReference type="PANTHER" id="PTHR46081">
    <property type="entry name" value="PEPTIDE METHIONINE SULFOXIDE REDUCTASE 2"/>
    <property type="match status" value="1"/>
</dbReference>
<evidence type="ECO:0000256" key="4">
    <source>
        <dbReference type="ARBA" id="ARBA00023002"/>
    </source>
</evidence>
<evidence type="ECO:0000256" key="2">
    <source>
        <dbReference type="ARBA" id="ARBA00022723"/>
    </source>
</evidence>
<evidence type="ECO:0000313" key="9">
    <source>
        <dbReference type="Proteomes" id="UP000660262"/>
    </source>
</evidence>
<gene>
    <name evidence="8" type="ORF">PPROV_000996600</name>
</gene>
<evidence type="ECO:0000256" key="1">
    <source>
        <dbReference type="ARBA" id="ARBA00007174"/>
    </source>
</evidence>
<dbReference type="GO" id="GO:0033743">
    <property type="term" value="F:peptide-methionine (R)-S-oxide reductase activity"/>
    <property type="evidence" value="ECO:0007669"/>
    <property type="project" value="UniProtKB-EC"/>
</dbReference>
<dbReference type="AlphaFoldDB" id="A0A830I253"/>
<comment type="similarity">
    <text evidence="1 5">Belongs to the MsrB Met sulfoxide reductase family.</text>
</comment>
<dbReference type="NCBIfam" id="TIGR00357">
    <property type="entry name" value="peptide-methionine (R)-S-oxide reductase MsrB"/>
    <property type="match status" value="1"/>
</dbReference>
<keyword evidence="4 5" id="KW-0560">Oxidoreductase</keyword>
<comment type="function">
    <text evidence="5">Catalyzes the reduction of methionine sulfoxide (MetSO) to methionine in proteins. Plays a protective role against oxidative stress by restoring activity to proteins that have been inactivated by methionine oxidation. MSRB family specifically reduces the MetSO R-enantiomer.</text>
</comment>
<dbReference type="Pfam" id="PF01641">
    <property type="entry name" value="SelR"/>
    <property type="match status" value="1"/>
</dbReference>
<dbReference type="Gene3D" id="2.170.150.20">
    <property type="entry name" value="Peptide methionine sulfoxide reductase"/>
    <property type="match status" value="1"/>
</dbReference>
<comment type="caution">
    <text evidence="8">The sequence shown here is derived from an EMBL/GenBank/DDBJ whole genome shotgun (WGS) entry which is preliminary data.</text>
</comment>
<evidence type="ECO:0000259" key="7">
    <source>
        <dbReference type="PROSITE" id="PS51790"/>
    </source>
</evidence>
<accession>A0A830I253</accession>
<evidence type="ECO:0000256" key="3">
    <source>
        <dbReference type="ARBA" id="ARBA00022833"/>
    </source>
</evidence>
<evidence type="ECO:0000256" key="5">
    <source>
        <dbReference type="RuleBase" id="RU365044"/>
    </source>
</evidence>
<feature type="compositionally biased region" description="Low complexity" evidence="6">
    <location>
        <begin position="25"/>
        <end position="35"/>
    </location>
</feature>
<dbReference type="GO" id="GO:0046872">
    <property type="term" value="F:metal ion binding"/>
    <property type="evidence" value="ECO:0007669"/>
    <property type="project" value="UniProtKB-KW"/>
</dbReference>
<evidence type="ECO:0000313" key="8">
    <source>
        <dbReference type="EMBL" id="GHP11237.1"/>
    </source>
</evidence>
<dbReference type="InterPro" id="IPR002579">
    <property type="entry name" value="Met_Sox_Rdtase_MsrB_dom"/>
</dbReference>
<protein>
    <recommendedName>
        <fullName evidence="5">Peptide-methionine (R)-S-oxide reductase</fullName>
        <ecNumber evidence="5">1.8.4.12</ecNumber>
    </recommendedName>
</protein>
<dbReference type="OrthoDB" id="44061at2759"/>
<proteinExistence type="inferred from homology"/>
<dbReference type="EC" id="1.8.4.12" evidence="5"/>
<name>A0A830I253_9CHLO</name>
<keyword evidence="9" id="KW-1185">Reference proteome</keyword>
<dbReference type="EMBL" id="BNJQ01000033">
    <property type="protein sequence ID" value="GHP11237.1"/>
    <property type="molecule type" value="Genomic_DNA"/>
</dbReference>
<dbReference type="Proteomes" id="UP000660262">
    <property type="component" value="Unassembled WGS sequence"/>
</dbReference>
<feature type="region of interest" description="Disordered" evidence="6">
    <location>
        <begin position="1"/>
        <end position="35"/>
    </location>
</feature>
<comment type="catalytic activity">
    <reaction evidence="5">
        <text>L-methionyl-[protein] + [thioredoxin]-disulfide + H2O = L-methionyl-(R)-S-oxide-[protein] + [thioredoxin]-dithiol</text>
        <dbReference type="Rhea" id="RHEA:24164"/>
        <dbReference type="Rhea" id="RHEA-COMP:10698"/>
        <dbReference type="Rhea" id="RHEA-COMP:10700"/>
        <dbReference type="Rhea" id="RHEA-COMP:12313"/>
        <dbReference type="Rhea" id="RHEA-COMP:12314"/>
        <dbReference type="ChEBI" id="CHEBI:15377"/>
        <dbReference type="ChEBI" id="CHEBI:16044"/>
        <dbReference type="ChEBI" id="CHEBI:29950"/>
        <dbReference type="ChEBI" id="CHEBI:45764"/>
        <dbReference type="ChEBI" id="CHEBI:50058"/>
        <dbReference type="EC" id="1.8.4.12"/>
    </reaction>
</comment>
<keyword evidence="3 5" id="KW-0862">Zinc</keyword>
<organism evidence="8 9">
    <name type="scientific">Pycnococcus provasolii</name>
    <dbReference type="NCBI Taxonomy" id="41880"/>
    <lineage>
        <taxon>Eukaryota</taxon>
        <taxon>Viridiplantae</taxon>
        <taxon>Chlorophyta</taxon>
        <taxon>Pseudoscourfieldiophyceae</taxon>
        <taxon>Pseudoscourfieldiales</taxon>
        <taxon>Pycnococcaceae</taxon>
        <taxon>Pycnococcus</taxon>
    </lineage>
</organism>
<evidence type="ECO:0000256" key="6">
    <source>
        <dbReference type="SAM" id="MobiDB-lite"/>
    </source>
</evidence>
<dbReference type="InterPro" id="IPR028427">
    <property type="entry name" value="Met_Sox_Rdtase_MsrB"/>
</dbReference>
<dbReference type="SUPFAM" id="SSF51316">
    <property type="entry name" value="Mss4-like"/>
    <property type="match status" value="1"/>
</dbReference>
<dbReference type="GO" id="GO:0030091">
    <property type="term" value="P:protein repair"/>
    <property type="evidence" value="ECO:0007669"/>
    <property type="project" value="InterPro"/>
</dbReference>
<sequence>MRVSLRGVTSGVGPSIRVPRHSSRSSRLSPPLNRNSSVTAIRPLRTLLGGLFGLGAGGDANMPDVPLKKTESEWKELLSSEEYYVLRQKGTERPGVGEYDSFYPTEGYFTCRACDNPLYSAESKFKSGCGWPAFDKCYKGGVITEVDSTMGMRRVEIMCGNCGGHLGHVFENEGFTPTMERHCVNSISVKYNAGEPPSGLEEAKAV</sequence>